<dbReference type="RefSeq" id="XP_013382722.1">
    <property type="nucleotide sequence ID" value="XM_013527268.2"/>
</dbReference>
<keyword evidence="1" id="KW-0812">Transmembrane</keyword>
<dbReference type="Proteomes" id="UP000085678">
    <property type="component" value="Unplaced"/>
</dbReference>
<reference evidence="3" key="1">
    <citation type="submission" date="2025-08" db="UniProtKB">
        <authorList>
            <consortium name="RefSeq"/>
        </authorList>
    </citation>
    <scope>IDENTIFICATION</scope>
    <source>
        <tissue evidence="3">Gonads</tissue>
    </source>
</reference>
<accession>A0A1S3H9P3</accession>
<gene>
    <name evidence="3" type="primary">LOC106153367</name>
</gene>
<feature type="transmembrane region" description="Helical" evidence="1">
    <location>
        <begin position="20"/>
        <end position="41"/>
    </location>
</feature>
<dbReference type="AlphaFoldDB" id="A0A1S3H9P3"/>
<dbReference type="GeneID" id="106153367"/>
<dbReference type="InParanoid" id="A0A1S3H9P3"/>
<sequence>MYVKSSHDSQFPHFVVQPYISNMKLLVVLGCVSLLFSFAIFKNAESTPLKCYACSYHRDNSTRPEDYYCINDTEKVDTGEKIVTCREGEWCNTHQIIITGTMNITSYYRGCGKDKTDFCTDGAAGHRDCVRACDTSLCNNKTTPIVDPGSTTTVTTTAGTSTTPSGASTFRLTAGATGIFTVTASLGLFVKWFM</sequence>
<name>A0A1S3H9P3_LINAN</name>
<proteinExistence type="predicted"/>
<evidence type="ECO:0000256" key="1">
    <source>
        <dbReference type="SAM" id="Phobius"/>
    </source>
</evidence>
<keyword evidence="1" id="KW-0472">Membrane</keyword>
<feature type="transmembrane region" description="Helical" evidence="1">
    <location>
        <begin position="172"/>
        <end position="193"/>
    </location>
</feature>
<evidence type="ECO:0000313" key="2">
    <source>
        <dbReference type="Proteomes" id="UP000085678"/>
    </source>
</evidence>
<evidence type="ECO:0000313" key="3">
    <source>
        <dbReference type="RefSeq" id="XP_013382722.1"/>
    </source>
</evidence>
<protein>
    <submittedName>
        <fullName evidence="3">Uncharacterized protein LOC106153367</fullName>
    </submittedName>
</protein>
<dbReference type="KEGG" id="lak:106153367"/>
<keyword evidence="1" id="KW-1133">Transmembrane helix</keyword>
<keyword evidence="2" id="KW-1185">Reference proteome</keyword>
<organism evidence="2 3">
    <name type="scientific">Lingula anatina</name>
    <name type="common">Brachiopod</name>
    <name type="synonym">Lingula unguis</name>
    <dbReference type="NCBI Taxonomy" id="7574"/>
    <lineage>
        <taxon>Eukaryota</taxon>
        <taxon>Metazoa</taxon>
        <taxon>Spiralia</taxon>
        <taxon>Lophotrochozoa</taxon>
        <taxon>Brachiopoda</taxon>
        <taxon>Linguliformea</taxon>
        <taxon>Lingulata</taxon>
        <taxon>Lingulida</taxon>
        <taxon>Linguloidea</taxon>
        <taxon>Lingulidae</taxon>
        <taxon>Lingula</taxon>
    </lineage>
</organism>